<dbReference type="InterPro" id="IPR031723">
    <property type="entry name" value="DMSP_lyase"/>
</dbReference>
<dbReference type="Gene3D" id="2.60.120.10">
    <property type="entry name" value="Jelly Rolls"/>
    <property type="match status" value="2"/>
</dbReference>
<evidence type="ECO:0000313" key="3">
    <source>
        <dbReference type="EMBL" id="CAK9107967.1"/>
    </source>
</evidence>
<dbReference type="EMBL" id="CAXAMM010043018">
    <property type="protein sequence ID" value="CAK9108108.1"/>
    <property type="molecule type" value="Genomic_DNA"/>
</dbReference>
<dbReference type="Pfam" id="PF02311">
    <property type="entry name" value="AraC_binding"/>
    <property type="match status" value="1"/>
</dbReference>
<accession>A0ABP0S6G2</accession>
<dbReference type="SUPFAM" id="SSF51215">
    <property type="entry name" value="Regulatory protein AraC"/>
    <property type="match status" value="1"/>
</dbReference>
<dbReference type="InterPro" id="IPR037923">
    <property type="entry name" value="HTH-like"/>
</dbReference>
<evidence type="ECO:0000313" key="5">
    <source>
        <dbReference type="Proteomes" id="UP001642464"/>
    </source>
</evidence>
<keyword evidence="1" id="KW-0238">DNA-binding</keyword>
<protein>
    <recommendedName>
        <fullName evidence="2">AraC-type arabinose-binding/dimerisation domain-containing protein</fullName>
    </recommendedName>
</protein>
<sequence>MGIFECPVSLECRQAAEEWLQSKDVLIQDFGARLMSLLCSQGVPLGHSEHAPPSGLIAEEFQHYPWQVSPLKAAAKHKLSRVQDSAPMRQFFALEDMERLGFRVGVFWVSPEWHYVPHVHESIELHHRVQGRGKYLTDMSSHIELAPGDVYVHLPDKLHGIESEAEPLLTLFAERLVPVEQVPQVISDLAEVSAHLVTSWLKQAANLWLQADEPLAHLFGRELLPLIKPRTLAEKLQVFHDSPPNDMIPRQFRSCPWYPSGAYTACMDPKLKPLKDCIMYRDGNAMFGFFYLPPRIYYPAHRHEPLEIYHVLQGQARFFLGDSDSVDPLNSTVSRMGGPDSFWLHHPYQAHGMQTLDQPVLILWGWIGNLENYDFHYTPNDVFREEARDFDFNFAKPPVVSAPLDLHFSVQVKPSESGRRPTAEICMTSTFSLPVERGWPRDRLSPEEVAESMAEVLADRLPRFAAEFWQLELVGAPLQLRGYKQWPSDKFIEIRRSWLFWALSQPLTLRRLPSQIGFDLGESGRLNILCDPVGVTGLNIPNDQDERIDLRLTTRLAGFPVSGPMWGWLGCGGRWWFEQFRLPAVRQLLKAYHEMVHEQMMLYYIAALKS</sequence>
<reference evidence="3 5" key="1">
    <citation type="submission" date="2024-02" db="EMBL/GenBank/DDBJ databases">
        <authorList>
            <person name="Chen Y."/>
            <person name="Shah S."/>
            <person name="Dougan E. K."/>
            <person name="Thang M."/>
            <person name="Chan C."/>
        </authorList>
    </citation>
    <scope>NUCLEOTIDE SEQUENCE [LARGE SCALE GENOMIC DNA]</scope>
</reference>
<evidence type="ECO:0000256" key="1">
    <source>
        <dbReference type="ARBA" id="ARBA00023125"/>
    </source>
</evidence>
<feature type="domain" description="AraC-type arabinose-binding/dimerisation" evidence="2">
    <location>
        <begin position="106"/>
        <end position="167"/>
    </location>
</feature>
<dbReference type="Proteomes" id="UP001642464">
    <property type="component" value="Unassembled WGS sequence"/>
</dbReference>
<dbReference type="Pfam" id="PF16867">
    <property type="entry name" value="DMSP_lyase"/>
    <property type="match status" value="1"/>
</dbReference>
<gene>
    <name evidence="3" type="ORF">SCF082_LOCUS50235</name>
    <name evidence="4" type="ORF">SCF082_LOCUS50299</name>
</gene>
<dbReference type="InterPro" id="IPR003313">
    <property type="entry name" value="AraC-bd"/>
</dbReference>
<evidence type="ECO:0000313" key="4">
    <source>
        <dbReference type="EMBL" id="CAK9108108.1"/>
    </source>
</evidence>
<dbReference type="InterPro" id="IPR014710">
    <property type="entry name" value="RmlC-like_jellyroll"/>
</dbReference>
<proteinExistence type="predicted"/>
<dbReference type="EMBL" id="CAXAMM010043006">
    <property type="protein sequence ID" value="CAK9107967.1"/>
    <property type="molecule type" value="Genomic_DNA"/>
</dbReference>
<organism evidence="3 5">
    <name type="scientific">Durusdinium trenchii</name>
    <dbReference type="NCBI Taxonomy" id="1381693"/>
    <lineage>
        <taxon>Eukaryota</taxon>
        <taxon>Sar</taxon>
        <taxon>Alveolata</taxon>
        <taxon>Dinophyceae</taxon>
        <taxon>Suessiales</taxon>
        <taxon>Symbiodiniaceae</taxon>
        <taxon>Durusdinium</taxon>
    </lineage>
</organism>
<name>A0ABP0S6G2_9DINO</name>
<evidence type="ECO:0000259" key="2">
    <source>
        <dbReference type="Pfam" id="PF02311"/>
    </source>
</evidence>
<keyword evidence="5" id="KW-1185">Reference proteome</keyword>
<dbReference type="SUPFAM" id="SSF51182">
    <property type="entry name" value="RmlC-like cupins"/>
    <property type="match status" value="1"/>
</dbReference>
<dbReference type="InterPro" id="IPR011051">
    <property type="entry name" value="RmlC_Cupin_sf"/>
</dbReference>
<comment type="caution">
    <text evidence="3">The sequence shown here is derived from an EMBL/GenBank/DDBJ whole genome shotgun (WGS) entry which is preliminary data.</text>
</comment>